<accession>A0A834W1C7</accession>
<keyword evidence="2" id="KW-1185">Reference proteome</keyword>
<gene>
    <name evidence="1" type="ORF">G2W53_037803</name>
</gene>
<dbReference type="AlphaFoldDB" id="A0A834W1C7"/>
<dbReference type="EMBL" id="JAAIUW010000012">
    <property type="protein sequence ID" value="KAF7805642.1"/>
    <property type="molecule type" value="Genomic_DNA"/>
</dbReference>
<reference evidence="1" key="1">
    <citation type="submission" date="2020-09" db="EMBL/GenBank/DDBJ databases">
        <title>Genome-Enabled Discovery of Anthraquinone Biosynthesis in Senna tora.</title>
        <authorList>
            <person name="Kang S.-H."/>
            <person name="Pandey R.P."/>
            <person name="Lee C.-M."/>
            <person name="Sim J.-S."/>
            <person name="Jeong J.-T."/>
            <person name="Choi B.-S."/>
            <person name="Jung M."/>
            <person name="Ginzburg D."/>
            <person name="Zhao K."/>
            <person name="Won S.Y."/>
            <person name="Oh T.-J."/>
            <person name="Yu Y."/>
            <person name="Kim N.-H."/>
            <person name="Lee O.R."/>
            <person name="Lee T.-H."/>
            <person name="Bashyal P."/>
            <person name="Kim T.-S."/>
            <person name="Lee W.-H."/>
            <person name="Kawkins C."/>
            <person name="Kim C.-K."/>
            <person name="Kim J.S."/>
            <person name="Ahn B.O."/>
            <person name="Rhee S.Y."/>
            <person name="Sohng J.K."/>
        </authorList>
    </citation>
    <scope>NUCLEOTIDE SEQUENCE</scope>
    <source>
        <tissue evidence="1">Leaf</tissue>
    </source>
</reference>
<sequence>MEQRERVCVFQKSHGDGSDIRMEFGGGLGSYAAFGHLKCLSL</sequence>
<evidence type="ECO:0000313" key="2">
    <source>
        <dbReference type="Proteomes" id="UP000634136"/>
    </source>
</evidence>
<name>A0A834W1C7_9FABA</name>
<organism evidence="1 2">
    <name type="scientific">Senna tora</name>
    <dbReference type="NCBI Taxonomy" id="362788"/>
    <lineage>
        <taxon>Eukaryota</taxon>
        <taxon>Viridiplantae</taxon>
        <taxon>Streptophyta</taxon>
        <taxon>Embryophyta</taxon>
        <taxon>Tracheophyta</taxon>
        <taxon>Spermatophyta</taxon>
        <taxon>Magnoliopsida</taxon>
        <taxon>eudicotyledons</taxon>
        <taxon>Gunneridae</taxon>
        <taxon>Pentapetalae</taxon>
        <taxon>rosids</taxon>
        <taxon>fabids</taxon>
        <taxon>Fabales</taxon>
        <taxon>Fabaceae</taxon>
        <taxon>Caesalpinioideae</taxon>
        <taxon>Cassia clade</taxon>
        <taxon>Senna</taxon>
    </lineage>
</organism>
<proteinExistence type="predicted"/>
<dbReference type="Proteomes" id="UP000634136">
    <property type="component" value="Unassembled WGS sequence"/>
</dbReference>
<evidence type="ECO:0000313" key="1">
    <source>
        <dbReference type="EMBL" id="KAF7805642.1"/>
    </source>
</evidence>
<comment type="caution">
    <text evidence="1">The sequence shown here is derived from an EMBL/GenBank/DDBJ whole genome shotgun (WGS) entry which is preliminary data.</text>
</comment>
<protein>
    <submittedName>
        <fullName evidence="1">Uncharacterized protein</fullName>
    </submittedName>
</protein>